<feature type="region of interest" description="Disordered" evidence="2">
    <location>
        <begin position="395"/>
        <end position="418"/>
    </location>
</feature>
<dbReference type="Pfam" id="PF22936">
    <property type="entry name" value="Pol_BBD"/>
    <property type="match status" value="1"/>
</dbReference>
<dbReference type="GO" id="GO:0008270">
    <property type="term" value="F:zinc ion binding"/>
    <property type="evidence" value="ECO:0007669"/>
    <property type="project" value="UniProtKB-KW"/>
</dbReference>
<keyword evidence="1" id="KW-0863">Zinc-finger</keyword>
<dbReference type="EMBL" id="BKCJ010010254">
    <property type="protein sequence ID" value="GEU90754.1"/>
    <property type="molecule type" value="Genomic_DNA"/>
</dbReference>
<evidence type="ECO:0000313" key="4">
    <source>
        <dbReference type="EMBL" id="GEU90754.1"/>
    </source>
</evidence>
<dbReference type="PROSITE" id="PS50158">
    <property type="entry name" value="ZF_CCHC"/>
    <property type="match status" value="1"/>
</dbReference>
<protein>
    <submittedName>
        <fullName evidence="4">Integrase, catalytic region, zinc finger, CCHC-type, peptidase aspartic, catalytic</fullName>
    </submittedName>
</protein>
<dbReference type="SMART" id="SM00343">
    <property type="entry name" value="ZnF_C2HC"/>
    <property type="match status" value="1"/>
</dbReference>
<comment type="caution">
    <text evidence="4">The sequence shown here is derived from an EMBL/GenBank/DDBJ whole genome shotgun (WGS) entry which is preliminary data.</text>
</comment>
<accession>A0A6L2P1N1</accession>
<dbReference type="InterPro" id="IPR001878">
    <property type="entry name" value="Znf_CCHC"/>
</dbReference>
<evidence type="ECO:0000256" key="1">
    <source>
        <dbReference type="PROSITE-ProRule" id="PRU00047"/>
    </source>
</evidence>
<evidence type="ECO:0000259" key="3">
    <source>
        <dbReference type="PROSITE" id="PS50158"/>
    </source>
</evidence>
<feature type="compositionally biased region" description="Basic and acidic residues" evidence="2">
    <location>
        <begin position="1163"/>
        <end position="1179"/>
    </location>
</feature>
<feature type="region of interest" description="Disordered" evidence="2">
    <location>
        <begin position="1155"/>
        <end position="1179"/>
    </location>
</feature>
<reference evidence="4" key="1">
    <citation type="journal article" date="2019" name="Sci. Rep.">
        <title>Draft genome of Tanacetum cinerariifolium, the natural source of mosquito coil.</title>
        <authorList>
            <person name="Yamashiro T."/>
            <person name="Shiraishi A."/>
            <person name="Satake H."/>
            <person name="Nakayama K."/>
        </authorList>
    </citation>
    <scope>NUCLEOTIDE SEQUENCE</scope>
</reference>
<sequence>MINSMKNDDQPFPVIAQVSLAGNAPPTLKDPKFWTDEEKKTRKIDRLARSLLIQGLPNDIYSLIDSNETAKDLWDALEKQMRGSEYGEQDRKTTILYEYETFKAIEREQLLDTYLRYLQVINDLKKCGYKKDNYELNYKFLNNLQQEWKQYATLMRQTKNLMVINIDALYNILKQNQGDVNDAFGYKKKAVVVHSDPLALVAEKTNVSKRKEKVVVSSDYEGSEADDFTELKKITALLAKAFNRRIVKCYNCKKERHFAKDCKKVKVKDYGYYKTKMLLAKNDKDEQVLLAEDQAWMESSSDSDQEINANMVFMAQIEKVLSNSEASSSSADEKISEVSYYLSESESKYEFETSEYYDNSTNYGLFVNNDDDQEIFHDAIESACENYIENHIDSQKDYDKSEKRVKKANQQSKDFENQNKDLQEKYDVLKNQVNTFEEKNNEFHEQIKLLNEKNDDLLNQTKVLKDQLQVKHVVIDTHVECHEKYAKFKAERYEYMIRYSALFDNDKQHRKQIADQEVLFDKMSVELVELDKPVRDLKNTVLEKDFKIFELEECVGNKDLEQTSSIKPYVPNVILEKIIIDLEDEVVSLLGKEKENLKTIESLKSNGFESSENAISESENQCENECLKVEKERDKVKNLKVIAPGMFKLSVSQSVSPISMSKTSFESNNIENTFCSVRRPKNSGVIWKKKGSSNTSNVDLSAICLWIIDLGCSKHMMGNHALLTNFVEKFLGTVCFGNNDFAIIVGYGDVVIGSMTIKKVYYVKGLGHNLLSVGQFCDKGLEVAFRKSTCFVRNEDGVDLLTGDRSELLTRLVKVVLSRLQKEVVSSPSEYVVNSPHRIIVRDKMSRDVITVGSSIRIPLLYGGEYSQWHERFMNYLEEQTDGEAMINYIQNGDHPFPVVAQVSLAGTAPNAIPTLKDPKFWNAEEKMTRKIDRLARSLLIQGLPNDIYSLIDSNDTAKDLWDALERQMRCSEYGEQDRKAVFLYEYETLKATEGEQLLDTYLCYLQNMLKQNQGDVNDALGYKKKSIVINSNTLALVTEKTKTKMLLAKKDSDEQVLLAEDQAWMESSSDSCKEINANMVFMAKMEKVLSDLDESSSSAKETIVEVAYYTSESESESEYETSEYYDHSTNYGLFKNDNDDQEIFHDAIESASENFNENHIVSQKDYDESEVDHNDYEE</sequence>
<dbReference type="InterPro" id="IPR054722">
    <property type="entry name" value="PolX-like_BBD"/>
</dbReference>
<keyword evidence="1" id="KW-0479">Metal-binding</keyword>
<gene>
    <name evidence="4" type="ORF">Tci_062732</name>
</gene>
<organism evidence="4">
    <name type="scientific">Tanacetum cinerariifolium</name>
    <name type="common">Dalmatian daisy</name>
    <name type="synonym">Chrysanthemum cinerariifolium</name>
    <dbReference type="NCBI Taxonomy" id="118510"/>
    <lineage>
        <taxon>Eukaryota</taxon>
        <taxon>Viridiplantae</taxon>
        <taxon>Streptophyta</taxon>
        <taxon>Embryophyta</taxon>
        <taxon>Tracheophyta</taxon>
        <taxon>Spermatophyta</taxon>
        <taxon>Magnoliopsida</taxon>
        <taxon>eudicotyledons</taxon>
        <taxon>Gunneridae</taxon>
        <taxon>Pentapetalae</taxon>
        <taxon>asterids</taxon>
        <taxon>campanulids</taxon>
        <taxon>Asterales</taxon>
        <taxon>Asteraceae</taxon>
        <taxon>Asteroideae</taxon>
        <taxon>Anthemideae</taxon>
        <taxon>Anthemidinae</taxon>
        <taxon>Tanacetum</taxon>
    </lineage>
</organism>
<dbReference type="Pfam" id="PF14223">
    <property type="entry name" value="Retrotran_gag_2"/>
    <property type="match status" value="2"/>
</dbReference>
<feature type="domain" description="CCHC-type" evidence="3">
    <location>
        <begin position="248"/>
        <end position="264"/>
    </location>
</feature>
<evidence type="ECO:0000256" key="2">
    <source>
        <dbReference type="SAM" id="MobiDB-lite"/>
    </source>
</evidence>
<dbReference type="AlphaFoldDB" id="A0A6L2P1N1"/>
<keyword evidence="1" id="KW-0862">Zinc</keyword>
<proteinExistence type="predicted"/>
<name>A0A6L2P1N1_TANCI</name>
<dbReference type="GO" id="GO:0003676">
    <property type="term" value="F:nucleic acid binding"/>
    <property type="evidence" value="ECO:0007669"/>
    <property type="project" value="InterPro"/>
</dbReference>